<protein>
    <recommendedName>
        <fullName evidence="4">DUF1223 domain-containing protein</fullName>
    </recommendedName>
</protein>
<accession>A0A1H0NRR0</accession>
<keyword evidence="1" id="KW-0732">Signal</keyword>
<feature type="chain" id="PRO_5011730533" description="DUF1223 domain-containing protein" evidence="1">
    <location>
        <begin position="27"/>
        <end position="250"/>
    </location>
</feature>
<gene>
    <name evidence="2" type="ORF">SAMN04489708_105129</name>
</gene>
<evidence type="ECO:0000256" key="1">
    <source>
        <dbReference type="SAM" id="SignalP"/>
    </source>
</evidence>
<proteinExistence type="predicted"/>
<keyword evidence="3" id="KW-1185">Reference proteome</keyword>
<evidence type="ECO:0000313" key="2">
    <source>
        <dbReference type="EMBL" id="SDO95482.1"/>
    </source>
</evidence>
<evidence type="ECO:0000313" key="3">
    <source>
        <dbReference type="Proteomes" id="UP000199317"/>
    </source>
</evidence>
<dbReference type="RefSeq" id="WP_092832936.1">
    <property type="nucleotide sequence ID" value="NZ_CP028290.1"/>
</dbReference>
<name>A0A1H0NRR0_9BURK</name>
<dbReference type="AlphaFoldDB" id="A0A1H0NRR0"/>
<reference evidence="3" key="1">
    <citation type="submission" date="2016-10" db="EMBL/GenBank/DDBJ databases">
        <authorList>
            <person name="Varghese N."/>
            <person name="Submissions S."/>
        </authorList>
    </citation>
    <scope>NUCLEOTIDE SEQUENCE [LARGE SCALE GENOMIC DNA]</scope>
    <source>
        <strain evidence="3">DSM 17101</strain>
    </source>
</reference>
<organism evidence="2 3">
    <name type="scientific">Paracidovorax cattleyae</name>
    <dbReference type="NCBI Taxonomy" id="80868"/>
    <lineage>
        <taxon>Bacteria</taxon>
        <taxon>Pseudomonadati</taxon>
        <taxon>Pseudomonadota</taxon>
        <taxon>Betaproteobacteria</taxon>
        <taxon>Burkholderiales</taxon>
        <taxon>Comamonadaceae</taxon>
        <taxon>Paracidovorax</taxon>
    </lineage>
</organism>
<sequence>MRTSLSALLLCLAPAWMAGAPSSAAAQWTACSSDGKAAPRVLYERFLSADCTACWADAPATAPGSRSLVLDWIVPGRQGDEAPLSAAATRDALERLQALRRDPPAATDTAITDVTATAPLPGRLRVALGPPVNGYVGATIALARSGGKAAAPHVRAGTRHAFTLLLVETVPAGAEGNAAERHIVRNALQGTWEAGTAAPRAGWSELRPMRIPDGADPDRLGAVGWLQDAGGTVVAAARAQCPARGAGGPQ</sequence>
<dbReference type="OrthoDB" id="8894809at2"/>
<feature type="signal peptide" evidence="1">
    <location>
        <begin position="1"/>
        <end position="26"/>
    </location>
</feature>
<dbReference type="Proteomes" id="UP000199317">
    <property type="component" value="Unassembled WGS sequence"/>
</dbReference>
<evidence type="ECO:0008006" key="4">
    <source>
        <dbReference type="Google" id="ProtNLM"/>
    </source>
</evidence>
<dbReference type="EMBL" id="FNJL01000005">
    <property type="protein sequence ID" value="SDO95482.1"/>
    <property type="molecule type" value="Genomic_DNA"/>
</dbReference>